<dbReference type="PANTHER" id="PTHR42951">
    <property type="entry name" value="METALLO-BETA-LACTAMASE DOMAIN-CONTAINING"/>
    <property type="match status" value="1"/>
</dbReference>
<comment type="caution">
    <text evidence="3">The sequence shown here is derived from an EMBL/GenBank/DDBJ whole genome shotgun (WGS) entry which is preliminary data.</text>
</comment>
<dbReference type="Proteomes" id="UP000315217">
    <property type="component" value="Unassembled WGS sequence"/>
</dbReference>
<proteinExistence type="predicted"/>
<dbReference type="AlphaFoldDB" id="A0A537LZ84"/>
<evidence type="ECO:0000313" key="5">
    <source>
        <dbReference type="Proteomes" id="UP000318661"/>
    </source>
</evidence>
<dbReference type="PANTHER" id="PTHR42951:SF22">
    <property type="entry name" value="METALLO BETA-LACTAMASE SUPERFAMILY LIPOPROTEIN"/>
    <property type="match status" value="1"/>
</dbReference>
<gene>
    <name evidence="3" type="ORF">E6G98_00575</name>
    <name evidence="2" type="ORF">E6G99_05535</name>
</gene>
<dbReference type="SUPFAM" id="SSF56281">
    <property type="entry name" value="Metallo-hydrolase/oxidoreductase"/>
    <property type="match status" value="1"/>
</dbReference>
<evidence type="ECO:0000313" key="4">
    <source>
        <dbReference type="Proteomes" id="UP000315217"/>
    </source>
</evidence>
<dbReference type="InterPro" id="IPR037482">
    <property type="entry name" value="ST1585_MBL-fold"/>
</dbReference>
<dbReference type="Gene3D" id="3.60.15.10">
    <property type="entry name" value="Ribonuclease Z/Hydroxyacylglutathione hydrolase-like"/>
    <property type="match status" value="1"/>
</dbReference>
<dbReference type="SMART" id="SM00849">
    <property type="entry name" value="Lactamase_B"/>
    <property type="match status" value="1"/>
</dbReference>
<feature type="domain" description="Metallo-beta-lactamase" evidence="1">
    <location>
        <begin position="35"/>
        <end position="233"/>
    </location>
</feature>
<reference evidence="4 5" key="1">
    <citation type="journal article" date="2019" name="Nat. Microbiol.">
        <title>Mediterranean grassland soil C-N compound turnover is dependent on rainfall and depth, and is mediated by genomically divergent microorganisms.</title>
        <authorList>
            <person name="Diamond S."/>
            <person name="Andeer P.F."/>
            <person name="Li Z."/>
            <person name="Crits-Christoph A."/>
            <person name="Burstein D."/>
            <person name="Anantharaman K."/>
            <person name="Lane K.R."/>
            <person name="Thomas B.C."/>
            <person name="Pan C."/>
            <person name="Northen T.R."/>
            <person name="Banfield J.F."/>
        </authorList>
    </citation>
    <scope>NUCLEOTIDE SEQUENCE [LARGE SCALE GENOMIC DNA]</scope>
    <source>
        <strain evidence="3">NP_1</strain>
        <strain evidence="2">NP_2</strain>
    </source>
</reference>
<evidence type="ECO:0000313" key="3">
    <source>
        <dbReference type="EMBL" id="TMJ13316.1"/>
    </source>
</evidence>
<dbReference type="InterPro" id="IPR050855">
    <property type="entry name" value="NDM-1-like"/>
</dbReference>
<keyword evidence="3" id="KW-0378">Hydrolase</keyword>
<dbReference type="EMBL" id="VBAJ01000146">
    <property type="protein sequence ID" value="TMJ07861.1"/>
    <property type="molecule type" value="Genomic_DNA"/>
</dbReference>
<dbReference type="GO" id="GO:0016787">
    <property type="term" value="F:hydrolase activity"/>
    <property type="evidence" value="ECO:0007669"/>
    <property type="project" value="UniProtKB-KW"/>
</dbReference>
<accession>A0A537LZ84</accession>
<dbReference type="Pfam" id="PF00753">
    <property type="entry name" value="Lactamase_B"/>
    <property type="match status" value="1"/>
</dbReference>
<name>A0A537LZ84_9BACT</name>
<dbReference type="CDD" id="cd07726">
    <property type="entry name" value="ST1585-like_MBL-fold"/>
    <property type="match status" value="1"/>
</dbReference>
<dbReference type="Proteomes" id="UP000318661">
    <property type="component" value="Unassembled WGS sequence"/>
</dbReference>
<dbReference type="EMBL" id="VBAI01000008">
    <property type="protein sequence ID" value="TMJ13316.1"/>
    <property type="molecule type" value="Genomic_DNA"/>
</dbReference>
<dbReference type="InterPro" id="IPR036866">
    <property type="entry name" value="RibonucZ/Hydroxyglut_hydro"/>
</dbReference>
<protein>
    <submittedName>
        <fullName evidence="3">MBL fold metallo-hydrolase</fullName>
    </submittedName>
</protein>
<sequence>MRAAGAATIGHVAQIERIADDLVVIDVHYNHTPQVISAYLLLGERPALIESGPTSTVDTLLAGVREAGVDPRDLRAVAVTHIHLDHAGGAGTLARRFPQLEVYVHPAGAPHLIDPARLVASAGRLYGDALQRLFGDVAPVPEGQVKVLQDGESVLLGSRQLVALDTPGHANHHHAFWDPASADLFTGDVAGVALPGSRYVRAPTPPPQLDLRAWDRSLARLRALRPRRLLLTHFGPHTWVADLLAQLEARLQRNLQLVREGLAAGESEDAITGRLRAETLREIELRDGPGASARYELIMPVWQSVTGLIRYVHTSEQEESRAP</sequence>
<evidence type="ECO:0000313" key="2">
    <source>
        <dbReference type="EMBL" id="TMJ07861.1"/>
    </source>
</evidence>
<dbReference type="InterPro" id="IPR001279">
    <property type="entry name" value="Metallo-B-lactamas"/>
</dbReference>
<evidence type="ECO:0000259" key="1">
    <source>
        <dbReference type="SMART" id="SM00849"/>
    </source>
</evidence>
<organism evidence="3 4">
    <name type="scientific">Candidatus Segetimicrobium genomatis</name>
    <dbReference type="NCBI Taxonomy" id="2569760"/>
    <lineage>
        <taxon>Bacteria</taxon>
        <taxon>Bacillati</taxon>
        <taxon>Candidatus Sysuimicrobiota</taxon>
        <taxon>Candidatus Sysuimicrobiia</taxon>
        <taxon>Candidatus Sysuimicrobiales</taxon>
        <taxon>Candidatus Segetimicrobiaceae</taxon>
        <taxon>Candidatus Segetimicrobium</taxon>
    </lineage>
</organism>